<dbReference type="SUPFAM" id="SSF52266">
    <property type="entry name" value="SGNH hydrolase"/>
    <property type="match status" value="1"/>
</dbReference>
<dbReference type="SUPFAM" id="SSF56672">
    <property type="entry name" value="DNA/RNA polymerases"/>
    <property type="match status" value="1"/>
</dbReference>
<gene>
    <name evidence="2" type="ORF">SNE40_021279</name>
</gene>
<organism evidence="2 3">
    <name type="scientific">Patella caerulea</name>
    <name type="common">Rayed Mediterranean limpet</name>
    <dbReference type="NCBI Taxonomy" id="87958"/>
    <lineage>
        <taxon>Eukaryota</taxon>
        <taxon>Metazoa</taxon>
        <taxon>Spiralia</taxon>
        <taxon>Lophotrochozoa</taxon>
        <taxon>Mollusca</taxon>
        <taxon>Gastropoda</taxon>
        <taxon>Patellogastropoda</taxon>
        <taxon>Patelloidea</taxon>
        <taxon>Patellidae</taxon>
        <taxon>Patella</taxon>
    </lineage>
</organism>
<evidence type="ECO:0000313" key="2">
    <source>
        <dbReference type="EMBL" id="KAK6167186.1"/>
    </source>
</evidence>
<sequence length="619" mass="70570">MDSPFSLDSLNDVPRLINKKSFISKLDDKSGYDHVFVNEISKQYFGFSWKGQFYVCNTLPFGWKNSAYIYHSLNLSVASYLRSLSICNLIYIDDRLIGEAVEYPTNDSLLKSTVALYATCQIVIRLGYCIGLSKSKLQPSTSLVYLGFIIDTEKQAFILPQKKRDKFVSLRENILSSSNCTLVDLQKFLGICISFMLAVPGAKLFTTACSVAISSCFKSGRNVCKLQGELVEEIEFWRFLDFWEGFLPWKEEKHTVLNIFTDSSQFKWACNFKSGSVTKHFGDYWADEEIGLPIILKEAKAVLFSLKSLDTLCSDSRLTVNSDSESFIFAWNKQGSRSAALNSILKDIFDFIRDYRVHLTFQYVQSKLNTADGYSRVFSKEDVMLSEIAWFRVQHSRQTPHTVDLMALDSNALVACHFTPFVTPKTSGVDMFSQNISRDEVCYIFPPFCMIPSVLKFFEQQNLIGSMILPVFSPKPFWSPKLIDLCSSIFLLGVRGDKFILKYPSKKGFLRDKKGLPQDFVICHVGPKCLKSFTYNYDHSVTIFGDSIVRGLDELVLDKFKVLSYSGIRISGLAGKLLNVLVSHGKPIYLFVHVGINDFRRFKSLFNCKREVDNLLWLY</sequence>
<reference evidence="2 3" key="1">
    <citation type="submission" date="2024-01" db="EMBL/GenBank/DDBJ databases">
        <title>The genome of the rayed Mediterranean limpet Patella caerulea (Linnaeus, 1758).</title>
        <authorList>
            <person name="Anh-Thu Weber A."/>
            <person name="Halstead-Nussloch G."/>
        </authorList>
    </citation>
    <scope>NUCLEOTIDE SEQUENCE [LARGE SCALE GENOMIC DNA]</scope>
    <source>
        <strain evidence="2">AATW-2023a</strain>
        <tissue evidence="2">Whole specimen</tissue>
    </source>
</reference>
<dbReference type="InterPro" id="IPR043128">
    <property type="entry name" value="Rev_trsase/Diguanyl_cyclase"/>
</dbReference>
<dbReference type="InterPro" id="IPR043502">
    <property type="entry name" value="DNA/RNA_pol_sf"/>
</dbReference>
<dbReference type="AlphaFoldDB" id="A0AAN8GCE8"/>
<dbReference type="InterPro" id="IPR000477">
    <property type="entry name" value="RT_dom"/>
</dbReference>
<dbReference type="Gene3D" id="3.30.70.270">
    <property type="match status" value="1"/>
</dbReference>
<dbReference type="PROSITE" id="PS50878">
    <property type="entry name" value="RT_POL"/>
    <property type="match status" value="1"/>
</dbReference>
<evidence type="ECO:0000259" key="1">
    <source>
        <dbReference type="PROSITE" id="PS50878"/>
    </source>
</evidence>
<dbReference type="Proteomes" id="UP001347796">
    <property type="component" value="Unassembled WGS sequence"/>
</dbReference>
<comment type="caution">
    <text evidence="2">The sequence shown here is derived from an EMBL/GenBank/DDBJ whole genome shotgun (WGS) entry which is preliminary data.</text>
</comment>
<accession>A0AAN8GCE8</accession>
<feature type="domain" description="Reverse transcriptase" evidence="1">
    <location>
        <begin position="1"/>
        <end position="150"/>
    </location>
</feature>
<dbReference type="PANTHER" id="PTHR33050:SF7">
    <property type="entry name" value="RIBONUCLEASE H"/>
    <property type="match status" value="1"/>
</dbReference>
<dbReference type="EMBL" id="JAZGQO010000018">
    <property type="protein sequence ID" value="KAK6167186.1"/>
    <property type="molecule type" value="Genomic_DNA"/>
</dbReference>
<dbReference type="PANTHER" id="PTHR33050">
    <property type="entry name" value="REVERSE TRANSCRIPTASE DOMAIN-CONTAINING PROTEIN"/>
    <property type="match status" value="1"/>
</dbReference>
<name>A0AAN8GCE8_PATCE</name>
<dbReference type="Gene3D" id="3.40.50.12690">
    <property type="match status" value="1"/>
</dbReference>
<dbReference type="InterPro" id="IPR052055">
    <property type="entry name" value="Hepadnavirus_pol/RT"/>
</dbReference>
<dbReference type="Pfam" id="PF00078">
    <property type="entry name" value="RVT_1"/>
    <property type="match status" value="1"/>
</dbReference>
<evidence type="ECO:0000313" key="3">
    <source>
        <dbReference type="Proteomes" id="UP001347796"/>
    </source>
</evidence>
<proteinExistence type="predicted"/>
<keyword evidence="3" id="KW-1185">Reference proteome</keyword>
<protein>
    <recommendedName>
        <fullName evidence="1">Reverse transcriptase domain-containing protein</fullName>
    </recommendedName>
</protein>